<dbReference type="AlphaFoldDB" id="A0A4Y7PV42"/>
<protein>
    <submittedName>
        <fullName evidence="1">Uncharacterized protein</fullName>
    </submittedName>
</protein>
<reference evidence="1 2" key="1">
    <citation type="submission" date="2018-06" db="EMBL/GenBank/DDBJ databases">
        <title>A transcriptomic atlas of mushroom development highlights an independent origin of complex multicellularity.</title>
        <authorList>
            <consortium name="DOE Joint Genome Institute"/>
            <person name="Krizsan K."/>
            <person name="Almasi E."/>
            <person name="Merenyi Z."/>
            <person name="Sahu N."/>
            <person name="Viragh M."/>
            <person name="Koszo T."/>
            <person name="Mondo S."/>
            <person name="Kiss B."/>
            <person name="Balint B."/>
            <person name="Kues U."/>
            <person name="Barry K."/>
            <person name="Hegedus J.C."/>
            <person name="Henrissat B."/>
            <person name="Johnson J."/>
            <person name="Lipzen A."/>
            <person name="Ohm R."/>
            <person name="Nagy I."/>
            <person name="Pangilinan J."/>
            <person name="Yan J."/>
            <person name="Xiong Y."/>
            <person name="Grigoriev I.V."/>
            <person name="Hibbett D.S."/>
            <person name="Nagy L.G."/>
        </authorList>
    </citation>
    <scope>NUCLEOTIDE SEQUENCE [LARGE SCALE GENOMIC DNA]</scope>
    <source>
        <strain evidence="1 2">SZMC22713</strain>
    </source>
</reference>
<keyword evidence="2" id="KW-1185">Reference proteome</keyword>
<dbReference type="EMBL" id="ML170201">
    <property type="protein sequence ID" value="TDL19005.1"/>
    <property type="molecule type" value="Genomic_DNA"/>
</dbReference>
<organism evidence="1 2">
    <name type="scientific">Rickenella mellea</name>
    <dbReference type="NCBI Taxonomy" id="50990"/>
    <lineage>
        <taxon>Eukaryota</taxon>
        <taxon>Fungi</taxon>
        <taxon>Dikarya</taxon>
        <taxon>Basidiomycota</taxon>
        <taxon>Agaricomycotina</taxon>
        <taxon>Agaricomycetes</taxon>
        <taxon>Hymenochaetales</taxon>
        <taxon>Rickenellaceae</taxon>
        <taxon>Rickenella</taxon>
    </lineage>
</organism>
<evidence type="ECO:0000313" key="1">
    <source>
        <dbReference type="EMBL" id="TDL19005.1"/>
    </source>
</evidence>
<proteinExistence type="predicted"/>
<sequence length="270" mass="30777">MHAVSTLSHRSFLGSVSGSRGCIERTEIIILCLNLASFSNARLSDKRRTPNHTSHSFNLSSTPQHHIEFAYQRTQVRHMPLGILPGAWRWLANRVGRASLRSGATTNEVSTNVRDATLYFAEFALTSAECIDPLRVLKNIVFLAQRVKQNRELCRRLISRVEESIGVLQSISDKRGTAHCLEGPSQHYFQTLLTIEHDLREISNQRKTILVFKQRNFSNSLESILERLDDAWRIYMESLAVNLQNSLSDLMDGQHKQLAVTKKLTFMVFL</sequence>
<dbReference type="CDD" id="cd21037">
    <property type="entry name" value="MLKL_NTD"/>
    <property type="match status" value="1"/>
</dbReference>
<dbReference type="Proteomes" id="UP000294933">
    <property type="component" value="Unassembled WGS sequence"/>
</dbReference>
<dbReference type="GO" id="GO:0007166">
    <property type="term" value="P:cell surface receptor signaling pathway"/>
    <property type="evidence" value="ECO:0007669"/>
    <property type="project" value="InterPro"/>
</dbReference>
<evidence type="ECO:0000313" key="2">
    <source>
        <dbReference type="Proteomes" id="UP000294933"/>
    </source>
</evidence>
<dbReference type="InterPro" id="IPR059179">
    <property type="entry name" value="MLKL-like_MCAfunc"/>
</dbReference>
<name>A0A4Y7PV42_9AGAM</name>
<gene>
    <name evidence="1" type="ORF">BD410DRAFT_453142</name>
</gene>
<accession>A0A4Y7PV42</accession>
<dbReference type="VEuPathDB" id="FungiDB:BD410DRAFT_453142"/>
<dbReference type="Gene3D" id="1.20.930.20">
    <property type="entry name" value="Adaptor protein Cbl, N-terminal domain"/>
    <property type="match status" value="1"/>
</dbReference>
<dbReference type="InterPro" id="IPR036537">
    <property type="entry name" value="Adaptor_Cbl_N_dom_sf"/>
</dbReference>